<dbReference type="Proteomes" id="UP001628179">
    <property type="component" value="Unassembled WGS sequence"/>
</dbReference>
<organism evidence="7 8">
    <name type="scientific">Madurella fahalii</name>
    <dbReference type="NCBI Taxonomy" id="1157608"/>
    <lineage>
        <taxon>Eukaryota</taxon>
        <taxon>Fungi</taxon>
        <taxon>Dikarya</taxon>
        <taxon>Ascomycota</taxon>
        <taxon>Pezizomycotina</taxon>
        <taxon>Sordariomycetes</taxon>
        <taxon>Sordariomycetidae</taxon>
        <taxon>Sordariales</taxon>
        <taxon>Sordariales incertae sedis</taxon>
        <taxon>Madurella</taxon>
    </lineage>
</organism>
<keyword evidence="5" id="KW-0804">Transcription</keyword>
<keyword evidence="8" id="KW-1185">Reference proteome</keyword>
<keyword evidence="6" id="KW-0539">Nucleus</keyword>
<gene>
    <name evidence="7" type="ORF">MFIFM68171_08956</name>
</gene>
<dbReference type="InterPro" id="IPR052360">
    <property type="entry name" value="Transcr_Regulatory_Proteins"/>
</dbReference>
<dbReference type="EMBL" id="BAAFSV010000005">
    <property type="protein sequence ID" value="GAB1318746.1"/>
    <property type="molecule type" value="Genomic_DNA"/>
</dbReference>
<evidence type="ECO:0000313" key="8">
    <source>
        <dbReference type="Proteomes" id="UP001628179"/>
    </source>
</evidence>
<reference evidence="7 8" key="1">
    <citation type="submission" date="2024-09" db="EMBL/GenBank/DDBJ databases">
        <title>Itraconazole resistance in Madurella fahalii resulting from another homologue of gene encoding cytochrome P450 14-alpha sterol demethylase (CYP51).</title>
        <authorList>
            <person name="Yoshioka I."/>
            <person name="Fahal A.H."/>
            <person name="Kaneko S."/>
            <person name="Yaguchi T."/>
        </authorList>
    </citation>
    <scope>NUCLEOTIDE SEQUENCE [LARGE SCALE GENOMIC DNA]</scope>
    <source>
        <strain evidence="7 8">IFM 68171</strain>
    </source>
</reference>
<evidence type="ECO:0000313" key="7">
    <source>
        <dbReference type="EMBL" id="GAB1318746.1"/>
    </source>
</evidence>
<evidence type="ECO:0000256" key="6">
    <source>
        <dbReference type="ARBA" id="ARBA00023242"/>
    </source>
</evidence>
<evidence type="ECO:0000256" key="3">
    <source>
        <dbReference type="ARBA" id="ARBA00023015"/>
    </source>
</evidence>
<name>A0ABQ0GLZ8_9PEZI</name>
<keyword evidence="3" id="KW-0805">Transcription regulation</keyword>
<dbReference type="RefSeq" id="XP_070920476.1">
    <property type="nucleotide sequence ID" value="XM_071064375.1"/>
</dbReference>
<evidence type="ECO:0000256" key="2">
    <source>
        <dbReference type="ARBA" id="ARBA00022833"/>
    </source>
</evidence>
<proteinExistence type="predicted"/>
<dbReference type="PANTHER" id="PTHR36206:SF16">
    <property type="entry name" value="TRANSCRIPTION FACTOR DOMAIN-CONTAINING PROTEIN-RELATED"/>
    <property type="match status" value="1"/>
</dbReference>
<evidence type="ECO:0000256" key="1">
    <source>
        <dbReference type="ARBA" id="ARBA00022723"/>
    </source>
</evidence>
<keyword evidence="2" id="KW-0862">Zinc</keyword>
<protein>
    <submittedName>
        <fullName evidence="7">Transcriptional regulatory protein moc3</fullName>
    </submittedName>
</protein>
<dbReference type="GeneID" id="98179698"/>
<comment type="caution">
    <text evidence="7">The sequence shown here is derived from an EMBL/GenBank/DDBJ whole genome shotgun (WGS) entry which is preliminary data.</text>
</comment>
<keyword evidence="1" id="KW-0479">Metal-binding</keyword>
<evidence type="ECO:0000256" key="5">
    <source>
        <dbReference type="ARBA" id="ARBA00023163"/>
    </source>
</evidence>
<evidence type="ECO:0000256" key="4">
    <source>
        <dbReference type="ARBA" id="ARBA00023125"/>
    </source>
</evidence>
<sequence>MNPTGEMWRGEAGLPPMHLDRSDLRRAEFVKACQRSEALRSMRRIEADIDGTETDRRSFSRSQTAAANDLAALLCPFMAFWTRVAPFTNCQDEALKHAVVALSAAYQLFQRPDEPVINGFARDYLDVFTIQNYNKSIEQLKRHVGSSTAESIRITLVCCLAFISIETLRGNHAVAVTHLINGLRILQSLPASAFECLEDGSMFVWPPTRETLHMPDIIQLFARLELSACFFTHGIQPVVSERGYRIRRFNDGSVEGPFTDLFHVRRALCSFQHDVIARLHEISAASAAGESAIFWSDPTQHRQQSCLLARSARLGALADEFLPNFDADADPNTPEVFILSLDLLHFRCAQVQLSLASRTAAPVPFPYAAAPFQEGARASPTLNTLPSNTAALENHLHQILHLTSRLAASPFLAPNPTTAQARACSLLGAHLLPGPLSLVARHTTADYTREAAMGLLTEVIDRVAPGPGLDAAGHYHHHHHPSYDQAAGAGAGAAAGQIERVIRAALASPKRDEVGGTLLCGEVPRALIGAGGLPRLWDALVVVGSGAGDVPE</sequence>
<dbReference type="PANTHER" id="PTHR36206">
    <property type="entry name" value="ASPERCRYPTIN BIOSYNTHESIS CLUSTER-SPECIFIC TRANSCRIPTION REGULATOR ATNN-RELATED"/>
    <property type="match status" value="1"/>
</dbReference>
<accession>A0ABQ0GLZ8</accession>
<keyword evidence="4" id="KW-0238">DNA-binding</keyword>